<dbReference type="Gene3D" id="2.40.50.140">
    <property type="entry name" value="Nucleic acid-binding proteins"/>
    <property type="match status" value="1"/>
</dbReference>
<dbReference type="EMBL" id="CP154795">
    <property type="protein sequence ID" value="XAN08953.1"/>
    <property type="molecule type" value="Genomic_DNA"/>
</dbReference>
<evidence type="ECO:0000256" key="1">
    <source>
        <dbReference type="SAM" id="Phobius"/>
    </source>
</evidence>
<keyword evidence="1" id="KW-1133">Transmembrane helix</keyword>
<reference evidence="2 3" key="1">
    <citation type="submission" date="2024-04" db="EMBL/GenBank/DDBJ databases">
        <title>Isolation of an actinomycete strain from pig manure.</title>
        <authorList>
            <person name="Gong T."/>
            <person name="Yu Z."/>
            <person name="An M."/>
            <person name="Wei C."/>
            <person name="Yang W."/>
            <person name="Liu L."/>
        </authorList>
    </citation>
    <scope>NUCLEOTIDE SEQUENCE [LARGE SCALE GENOMIC DNA]</scope>
    <source>
        <strain evidence="2 3">ZF39</strain>
    </source>
</reference>
<dbReference type="RefSeq" id="WP_425310387.1">
    <property type="nucleotide sequence ID" value="NZ_CP154795.1"/>
</dbReference>
<protein>
    <submittedName>
        <fullName evidence="2">NfeD family protein</fullName>
    </submittedName>
</protein>
<keyword evidence="3" id="KW-1185">Reference proteome</keyword>
<evidence type="ECO:0000313" key="2">
    <source>
        <dbReference type="EMBL" id="XAN08953.1"/>
    </source>
</evidence>
<keyword evidence="1" id="KW-0472">Membrane</keyword>
<evidence type="ECO:0000313" key="3">
    <source>
        <dbReference type="Proteomes" id="UP001442841"/>
    </source>
</evidence>
<gene>
    <name evidence="2" type="ORF">AADG42_17110</name>
</gene>
<sequence>MTVFLLIGGVGAALLLLAVLVGDLLDSLFNFDAIDSDFFSFAGLAGFVGALGFAGAIALSVVHSLPIAIVSGVLVGLGVGALAAWLTARLKDPSRDSDSTVRSHHLIGRTGRVIHDIPAGGLGEIRVSVNGHPTKLNARAAEPIGAGTLVEVTAVLSPTSVMVRHGEPVHP</sequence>
<dbReference type="InterPro" id="IPR012340">
    <property type="entry name" value="NA-bd_OB-fold"/>
</dbReference>
<name>A0ABZ3FSA6_9ACTN</name>
<organism evidence="2 3">
    <name type="scientific">Ammonicoccus fulvus</name>
    <dbReference type="NCBI Taxonomy" id="3138240"/>
    <lineage>
        <taxon>Bacteria</taxon>
        <taxon>Bacillati</taxon>
        <taxon>Actinomycetota</taxon>
        <taxon>Actinomycetes</taxon>
        <taxon>Propionibacteriales</taxon>
        <taxon>Propionibacteriaceae</taxon>
        <taxon>Ammonicoccus</taxon>
    </lineage>
</organism>
<proteinExistence type="predicted"/>
<feature type="transmembrane region" description="Helical" evidence="1">
    <location>
        <begin position="65"/>
        <end position="86"/>
    </location>
</feature>
<accession>A0ABZ3FSA6</accession>
<keyword evidence="1" id="KW-0812">Transmembrane</keyword>
<feature type="transmembrane region" description="Helical" evidence="1">
    <location>
        <begin position="38"/>
        <end position="59"/>
    </location>
</feature>
<feature type="transmembrane region" description="Helical" evidence="1">
    <location>
        <begin position="6"/>
        <end position="26"/>
    </location>
</feature>
<dbReference type="Proteomes" id="UP001442841">
    <property type="component" value="Chromosome"/>
</dbReference>